<protein>
    <recommendedName>
        <fullName evidence="12">Replication restart protein PriA</fullName>
    </recommendedName>
    <alternativeName>
        <fullName evidence="12">ATP-dependent DNA helicase PriA</fullName>
        <ecNumber evidence="12">5.6.2.4</ecNumber>
    </alternativeName>
    <alternativeName>
        <fullName evidence="12">DNA 3'-5' helicase PriA</fullName>
    </alternativeName>
</protein>
<evidence type="ECO:0000256" key="11">
    <source>
        <dbReference type="ARBA" id="ARBA00048988"/>
    </source>
</evidence>
<dbReference type="FunFam" id="3.40.1440.60:FF:000001">
    <property type="entry name" value="Primosomal protein N"/>
    <property type="match status" value="1"/>
</dbReference>
<comment type="caution">
    <text evidence="16">The sequence shown here is derived from an EMBL/GenBank/DDBJ whole genome shotgun (WGS) entry which is preliminary data.</text>
</comment>
<dbReference type="HAMAP" id="MF_00983">
    <property type="entry name" value="PriA"/>
    <property type="match status" value="1"/>
</dbReference>
<feature type="compositionally biased region" description="Basic and acidic residues" evidence="13">
    <location>
        <begin position="15"/>
        <end position="38"/>
    </location>
</feature>
<keyword evidence="1 12" id="KW-0639">Primosome</keyword>
<evidence type="ECO:0000256" key="3">
    <source>
        <dbReference type="ARBA" id="ARBA00022723"/>
    </source>
</evidence>
<keyword evidence="9 12" id="KW-0238">DNA-binding</keyword>
<dbReference type="SUPFAM" id="SSF52540">
    <property type="entry name" value="P-loop containing nucleoside triphosphate hydrolases"/>
    <property type="match status" value="2"/>
</dbReference>
<dbReference type="NCBIfam" id="NF004067">
    <property type="entry name" value="PRK05580.1-4"/>
    <property type="match status" value="1"/>
</dbReference>
<dbReference type="GO" id="GO:0005524">
    <property type="term" value="F:ATP binding"/>
    <property type="evidence" value="ECO:0007669"/>
    <property type="project" value="UniProtKB-UniRule"/>
</dbReference>
<feature type="binding site" evidence="12">
    <location>
        <position position="552"/>
    </location>
    <ligand>
        <name>Zn(2+)</name>
        <dbReference type="ChEBI" id="CHEBI:29105"/>
        <label>1</label>
    </ligand>
</feature>
<dbReference type="Pfam" id="PF17764">
    <property type="entry name" value="PriA_3primeBD"/>
    <property type="match status" value="1"/>
</dbReference>
<comment type="cofactor">
    <cofactor evidence="12">
        <name>Zn(2+)</name>
        <dbReference type="ChEBI" id="CHEBI:29105"/>
    </cofactor>
    <text evidence="12">Binds 2 zinc ions per subunit.</text>
</comment>
<keyword evidence="5 12" id="KW-0378">Hydrolase</keyword>
<gene>
    <name evidence="12" type="primary">priA</name>
    <name evidence="16" type="ORF">FHR87_001285</name>
</gene>
<evidence type="ECO:0000256" key="10">
    <source>
        <dbReference type="ARBA" id="ARBA00023235"/>
    </source>
</evidence>
<feature type="domain" description="Helicase ATP-binding" evidence="14">
    <location>
        <begin position="284"/>
        <end position="450"/>
    </location>
</feature>
<dbReference type="Gene3D" id="3.40.1440.60">
    <property type="entry name" value="PriA, 3(prime) DNA-binding domain"/>
    <property type="match status" value="1"/>
</dbReference>
<comment type="subunit">
    <text evidence="12">Component of the replication restart primosome.</text>
</comment>
<dbReference type="Pfam" id="PF18074">
    <property type="entry name" value="PriA_C"/>
    <property type="match status" value="1"/>
</dbReference>
<keyword evidence="6 12" id="KW-0347">Helicase</keyword>
<dbReference type="EC" id="5.6.2.4" evidence="12"/>
<feature type="binding site" evidence="12">
    <location>
        <position position="521"/>
    </location>
    <ligand>
        <name>Zn(2+)</name>
        <dbReference type="ChEBI" id="CHEBI:29105"/>
        <label>2</label>
    </ligand>
</feature>
<dbReference type="InterPro" id="IPR001650">
    <property type="entry name" value="Helicase_C-like"/>
</dbReference>
<dbReference type="Pfam" id="PF00271">
    <property type="entry name" value="Helicase_C"/>
    <property type="match status" value="1"/>
</dbReference>
<dbReference type="GO" id="GO:0016787">
    <property type="term" value="F:hydrolase activity"/>
    <property type="evidence" value="ECO:0007669"/>
    <property type="project" value="UniProtKB-KW"/>
</dbReference>
<keyword evidence="4 12" id="KW-0547">Nucleotide-binding</keyword>
<dbReference type="InterPro" id="IPR027417">
    <property type="entry name" value="P-loop_NTPase"/>
</dbReference>
<dbReference type="SMART" id="SM00487">
    <property type="entry name" value="DEXDc"/>
    <property type="match status" value="1"/>
</dbReference>
<dbReference type="GO" id="GO:0043138">
    <property type="term" value="F:3'-5' DNA helicase activity"/>
    <property type="evidence" value="ECO:0007669"/>
    <property type="project" value="UniProtKB-EC"/>
</dbReference>
<dbReference type="GO" id="GO:0008270">
    <property type="term" value="F:zinc ion binding"/>
    <property type="evidence" value="ECO:0007669"/>
    <property type="project" value="UniProtKB-UniRule"/>
</dbReference>
<dbReference type="NCBIfam" id="NF004065">
    <property type="entry name" value="PRK05580.1-1"/>
    <property type="match status" value="1"/>
</dbReference>
<dbReference type="PROSITE" id="PS51192">
    <property type="entry name" value="HELICASE_ATP_BIND_1"/>
    <property type="match status" value="1"/>
</dbReference>
<dbReference type="GO" id="GO:0006302">
    <property type="term" value="P:double-strand break repair"/>
    <property type="evidence" value="ECO:0007669"/>
    <property type="project" value="InterPro"/>
</dbReference>
<keyword evidence="8 12" id="KW-0067">ATP-binding</keyword>
<dbReference type="EMBL" id="JACHXI010000004">
    <property type="protein sequence ID" value="MBB3102897.1"/>
    <property type="molecule type" value="Genomic_DNA"/>
</dbReference>
<dbReference type="Gene3D" id="3.40.50.300">
    <property type="entry name" value="P-loop containing nucleotide triphosphate hydrolases"/>
    <property type="match status" value="2"/>
</dbReference>
<name>A0A839T003_AZOMA</name>
<dbReference type="FunFam" id="3.40.50.300:FF:000489">
    <property type="entry name" value="Primosome assembly protein PriA"/>
    <property type="match status" value="1"/>
</dbReference>
<dbReference type="InterPro" id="IPR041236">
    <property type="entry name" value="PriA_C"/>
</dbReference>
<evidence type="ECO:0000313" key="16">
    <source>
        <dbReference type="EMBL" id="MBB3102897.1"/>
    </source>
</evidence>
<evidence type="ECO:0000256" key="12">
    <source>
        <dbReference type="HAMAP-Rule" id="MF_00983"/>
    </source>
</evidence>
<dbReference type="InterPro" id="IPR011545">
    <property type="entry name" value="DEAD/DEAH_box_helicase_dom"/>
</dbReference>
<evidence type="ECO:0000256" key="1">
    <source>
        <dbReference type="ARBA" id="ARBA00022515"/>
    </source>
</evidence>
<evidence type="ECO:0000259" key="14">
    <source>
        <dbReference type="PROSITE" id="PS51192"/>
    </source>
</evidence>
<proteinExistence type="inferred from homology"/>
<keyword evidence="2 12" id="KW-0235">DNA replication</keyword>
<dbReference type="CDD" id="cd18804">
    <property type="entry name" value="SF2_C_priA"/>
    <property type="match status" value="1"/>
</dbReference>
<evidence type="ECO:0000256" key="9">
    <source>
        <dbReference type="ARBA" id="ARBA00023125"/>
    </source>
</evidence>
<dbReference type="PROSITE" id="PS51194">
    <property type="entry name" value="HELICASE_CTER"/>
    <property type="match status" value="1"/>
</dbReference>
<feature type="domain" description="Helicase C-terminal" evidence="15">
    <location>
        <begin position="526"/>
        <end position="701"/>
    </location>
</feature>
<dbReference type="InterPro" id="IPR014001">
    <property type="entry name" value="Helicase_ATP-bd"/>
</dbReference>
<dbReference type="GO" id="GO:0006269">
    <property type="term" value="P:DNA replication, synthesis of primer"/>
    <property type="evidence" value="ECO:0007669"/>
    <property type="project" value="UniProtKB-KW"/>
</dbReference>
<comment type="function">
    <text evidence="12">Initiates the restart of stalled replication forks, which reloads the replicative helicase on sites other than the origin of replication. Recognizes and binds to abandoned replication forks and remodels them to uncover a helicase loading site. Promotes assembly of the primosome at these replication forks.</text>
</comment>
<dbReference type="InterPro" id="IPR005259">
    <property type="entry name" value="PriA"/>
</dbReference>
<organism evidence="16 17">
    <name type="scientific">Azomonas macrocytogenes</name>
    <name type="common">Azotobacter macrocytogenes</name>
    <dbReference type="NCBI Taxonomy" id="69962"/>
    <lineage>
        <taxon>Bacteria</taxon>
        <taxon>Pseudomonadati</taxon>
        <taxon>Pseudomonadota</taxon>
        <taxon>Gammaproteobacteria</taxon>
        <taxon>Pseudomonadales</taxon>
        <taxon>Pseudomonadaceae</taxon>
        <taxon>Azomonas</taxon>
    </lineage>
</organism>
<feature type="binding site" evidence="12">
    <location>
        <position position="518"/>
    </location>
    <ligand>
        <name>Zn(2+)</name>
        <dbReference type="ChEBI" id="CHEBI:29105"/>
        <label>2</label>
    </ligand>
</feature>
<dbReference type="Proteomes" id="UP000549250">
    <property type="component" value="Unassembled WGS sequence"/>
</dbReference>
<accession>A0A839T003</accession>
<evidence type="ECO:0000256" key="7">
    <source>
        <dbReference type="ARBA" id="ARBA00022833"/>
    </source>
</evidence>
<evidence type="ECO:0000313" key="17">
    <source>
        <dbReference type="Proteomes" id="UP000549250"/>
    </source>
</evidence>
<dbReference type="GO" id="GO:0006310">
    <property type="term" value="P:DNA recombination"/>
    <property type="evidence" value="ECO:0007669"/>
    <property type="project" value="InterPro"/>
</dbReference>
<sequence length="809" mass="90658">MDEPSDLNRRAAARPHVEYRTQKSADNTRAKGRCKDEKQEPRKLSSFLLELAAGKRFCPTIAPSRLEARLPVPILRLALPSPLRRLFDYRAPANTPLTALQPGVRVRVPFGRRQMIGVLVALAEHSDVPKEKLRDALELLDEASPIPPKLFEFCLWVANYYQHSQGDTLSWALPVLLRQGEPASTRQQHVWLLTKDGHPDDPRLERAPRQRQALKIIAQHPAGLPHQLIGKLQISKSSLDALQDKGLLRRETRRITATRHHGSWLLEAELPLNPQQQAAYEAVRAGQGRFHPCLLAGVTGSGKTEVYLQLIHRVLEAGKQALVLIPEINLGPQTLARFERRFNARIALLHSNLTDRERLDIWLAARDGEADIVIGTRSALFTPMKSLGLIIVDEEHDASYKQQDGLRYQARDLAVVRARQEELPVLLGSATPSLESLHNAHIGRYTLLKIGQRAGNAQPPKFLRLDVKSRPLDSGISRPLQQAIAQTLQAGQQVLVFLNRRGFAPVLLCHDCGWIGVCPRCDSRMTLHQRLHELRCHHCGHVERPPTNCPQCHQVDLRPIGAGTERAEARLARLFPEYPVLRIDRDSTARKGSMERLLITVKRGEPCILVGTQMLAKGHHFPRVTLVTILDADSGLFSADFRASERMAQLVVQVAGRAGRAEEPGKVIIQTHCAEHPLLVQLTEQGYFAFAEQALAERRATNLPPFSHLALLRAEAHKPGQAEAFLEQACLEAQQLCRLNASWGHIELLGPVPSPMERRAGRYRAQLLLQAQARAPLHRLLAAWLPQVEQLPGSRNVRWSLDVDPMDLY</sequence>
<feature type="region of interest" description="Disordered" evidence="13">
    <location>
        <begin position="1"/>
        <end position="38"/>
    </location>
</feature>
<keyword evidence="3 12" id="KW-0479">Metal-binding</keyword>
<dbReference type="InterPro" id="IPR041222">
    <property type="entry name" value="PriA_3primeBD"/>
</dbReference>
<dbReference type="AlphaFoldDB" id="A0A839T003"/>
<feature type="binding site" evidence="12">
    <location>
        <position position="509"/>
    </location>
    <ligand>
        <name>Zn(2+)</name>
        <dbReference type="ChEBI" id="CHEBI:29105"/>
        <label>1</label>
    </ligand>
</feature>
<feature type="binding site" evidence="12">
    <location>
        <position position="512"/>
    </location>
    <ligand>
        <name>Zn(2+)</name>
        <dbReference type="ChEBI" id="CHEBI:29105"/>
        <label>1</label>
    </ligand>
</feature>
<reference evidence="16 17" key="1">
    <citation type="submission" date="2020-08" db="EMBL/GenBank/DDBJ databases">
        <title>Genomic Encyclopedia of Type Strains, Phase III (KMG-III): the genomes of soil and plant-associated and newly described type strains.</title>
        <authorList>
            <person name="Whitman W."/>
        </authorList>
    </citation>
    <scope>NUCLEOTIDE SEQUENCE [LARGE SCALE GENOMIC DNA]</scope>
    <source>
        <strain evidence="16 17">CECT 4462</strain>
    </source>
</reference>
<dbReference type="GO" id="GO:0006270">
    <property type="term" value="P:DNA replication initiation"/>
    <property type="evidence" value="ECO:0007669"/>
    <property type="project" value="TreeGrafter"/>
</dbReference>
<comment type="similarity">
    <text evidence="12">Belongs to the helicase family. PriA subfamily.</text>
</comment>
<dbReference type="SMART" id="SM00490">
    <property type="entry name" value="HELICc"/>
    <property type="match status" value="1"/>
</dbReference>
<dbReference type="NCBIfam" id="TIGR00595">
    <property type="entry name" value="priA"/>
    <property type="match status" value="1"/>
</dbReference>
<keyword evidence="10 12" id="KW-0413">Isomerase</keyword>
<keyword evidence="7 12" id="KW-0862">Zinc</keyword>
<evidence type="ECO:0000256" key="2">
    <source>
        <dbReference type="ARBA" id="ARBA00022705"/>
    </source>
</evidence>
<dbReference type="InterPro" id="IPR042115">
    <property type="entry name" value="PriA_3primeBD_sf"/>
</dbReference>
<dbReference type="PANTHER" id="PTHR30580:SF0">
    <property type="entry name" value="PRIMOSOMAL PROTEIN N"/>
    <property type="match status" value="1"/>
</dbReference>
<feature type="binding site" evidence="12">
    <location>
        <position position="536"/>
    </location>
    <ligand>
        <name>Zn(2+)</name>
        <dbReference type="ChEBI" id="CHEBI:29105"/>
        <label>2</label>
    </ligand>
</feature>
<evidence type="ECO:0000256" key="6">
    <source>
        <dbReference type="ARBA" id="ARBA00022806"/>
    </source>
</evidence>
<evidence type="ECO:0000256" key="13">
    <source>
        <dbReference type="SAM" id="MobiDB-lite"/>
    </source>
</evidence>
<feature type="binding site" evidence="12">
    <location>
        <position position="549"/>
    </location>
    <ligand>
        <name>Zn(2+)</name>
        <dbReference type="ChEBI" id="CHEBI:29105"/>
        <label>1</label>
    </ligand>
</feature>
<dbReference type="InterPro" id="IPR040498">
    <property type="entry name" value="PriA_CRR"/>
</dbReference>
<evidence type="ECO:0000256" key="4">
    <source>
        <dbReference type="ARBA" id="ARBA00022741"/>
    </source>
</evidence>
<dbReference type="Pfam" id="PF18319">
    <property type="entry name" value="Zn_ribbon_PriA"/>
    <property type="match status" value="1"/>
</dbReference>
<keyword evidence="17" id="KW-1185">Reference proteome</keyword>
<dbReference type="Pfam" id="PF00270">
    <property type="entry name" value="DEAD"/>
    <property type="match status" value="1"/>
</dbReference>
<dbReference type="CDD" id="cd17929">
    <property type="entry name" value="DEXHc_priA"/>
    <property type="match status" value="1"/>
</dbReference>
<dbReference type="PANTHER" id="PTHR30580">
    <property type="entry name" value="PRIMOSOMAL PROTEIN N"/>
    <property type="match status" value="1"/>
</dbReference>
<evidence type="ECO:0000256" key="5">
    <source>
        <dbReference type="ARBA" id="ARBA00022801"/>
    </source>
</evidence>
<comment type="catalytic activity">
    <reaction evidence="11 12">
        <text>ATP + H2O = ADP + phosphate + H(+)</text>
        <dbReference type="Rhea" id="RHEA:13065"/>
        <dbReference type="ChEBI" id="CHEBI:15377"/>
        <dbReference type="ChEBI" id="CHEBI:15378"/>
        <dbReference type="ChEBI" id="CHEBI:30616"/>
        <dbReference type="ChEBI" id="CHEBI:43474"/>
        <dbReference type="ChEBI" id="CHEBI:456216"/>
        <dbReference type="EC" id="5.6.2.4"/>
    </reaction>
</comment>
<evidence type="ECO:0000256" key="8">
    <source>
        <dbReference type="ARBA" id="ARBA00022840"/>
    </source>
</evidence>
<evidence type="ECO:0000259" key="15">
    <source>
        <dbReference type="PROSITE" id="PS51194"/>
    </source>
</evidence>
<feature type="binding site" evidence="12">
    <location>
        <position position="539"/>
    </location>
    <ligand>
        <name>Zn(2+)</name>
        <dbReference type="ChEBI" id="CHEBI:29105"/>
        <label>2</label>
    </ligand>
</feature>
<dbReference type="GO" id="GO:0003677">
    <property type="term" value="F:DNA binding"/>
    <property type="evidence" value="ECO:0007669"/>
    <property type="project" value="UniProtKB-UniRule"/>
</dbReference>
<comment type="catalytic activity">
    <reaction evidence="12">
        <text>Couples ATP hydrolysis with the unwinding of duplex DNA by translocating in the 3'-5' direction.</text>
        <dbReference type="EC" id="5.6.2.4"/>
    </reaction>
</comment>
<dbReference type="GO" id="GO:1990077">
    <property type="term" value="C:primosome complex"/>
    <property type="evidence" value="ECO:0007669"/>
    <property type="project" value="UniProtKB-UniRule"/>
</dbReference>